<evidence type="ECO:0000259" key="3">
    <source>
        <dbReference type="Pfam" id="PF12793"/>
    </source>
</evidence>
<dbReference type="PANTHER" id="PTHR30290:SF72">
    <property type="entry name" value="HTH-TYPE TRANSCRIPTIONAL REGULATOR SGRR"/>
    <property type="match status" value="1"/>
</dbReference>
<feature type="domain" description="Transcriptional regulator SgrR N-terminal HTH" evidence="3">
    <location>
        <begin position="8"/>
        <end position="106"/>
    </location>
</feature>
<evidence type="ECO:0000313" key="5">
    <source>
        <dbReference type="Proteomes" id="UP001199916"/>
    </source>
</evidence>
<comment type="caution">
    <text evidence="4">The sequence shown here is derived from an EMBL/GenBank/DDBJ whole genome shotgun (WGS) entry which is preliminary data.</text>
</comment>
<dbReference type="InterPro" id="IPR000914">
    <property type="entry name" value="SBP_5_dom"/>
</dbReference>
<reference evidence="4 5" key="1">
    <citation type="submission" date="2021-11" db="EMBL/GenBank/DDBJ databases">
        <title>Draft genome sequence of Paenibacillus profundus YoMME, a new Gram-positive bacteria with exoelectrogenic properties.</title>
        <authorList>
            <person name="Hubenova Y."/>
            <person name="Hubenova E."/>
            <person name="Manasiev Y."/>
            <person name="Peykov S."/>
            <person name="Mitov M."/>
        </authorList>
    </citation>
    <scope>NUCLEOTIDE SEQUENCE [LARGE SCALE GENOMIC DNA]</scope>
    <source>
        <strain evidence="4 5">YoMME</strain>
    </source>
</reference>
<dbReference type="EMBL" id="JAJNBZ010000032">
    <property type="protein sequence ID" value="MCE5172673.1"/>
    <property type="molecule type" value="Genomic_DNA"/>
</dbReference>
<organism evidence="4 5">
    <name type="scientific">Paenibacillus profundus</name>
    <dbReference type="NCBI Taxonomy" id="1173085"/>
    <lineage>
        <taxon>Bacteria</taxon>
        <taxon>Bacillati</taxon>
        <taxon>Bacillota</taxon>
        <taxon>Bacilli</taxon>
        <taxon>Bacillales</taxon>
        <taxon>Paenibacillaceae</taxon>
        <taxon>Paenibacillus</taxon>
    </lineage>
</organism>
<evidence type="ECO:0000259" key="2">
    <source>
        <dbReference type="Pfam" id="PF00496"/>
    </source>
</evidence>
<dbReference type="InterPro" id="IPR025370">
    <property type="entry name" value="SgrR_HTH_N"/>
</dbReference>
<feature type="domain" description="Solute-binding protein family 5" evidence="2">
    <location>
        <begin position="169"/>
        <end position="313"/>
    </location>
</feature>
<evidence type="ECO:0000256" key="1">
    <source>
        <dbReference type="ARBA" id="ARBA00023125"/>
    </source>
</evidence>
<accession>A0ABS8YQD3</accession>
<keyword evidence="1" id="KW-0238">DNA-binding</keyword>
<dbReference type="RefSeq" id="WP_233698754.1">
    <property type="nucleotide sequence ID" value="NZ_JAJNBZ010000032.1"/>
</dbReference>
<dbReference type="SUPFAM" id="SSF53850">
    <property type="entry name" value="Periplasmic binding protein-like II"/>
    <property type="match status" value="1"/>
</dbReference>
<sequence>MYPYLIELAKRFPQGIEIETGIDELASVFHCSTRYTKTLLKELHRQDAIRWTSFQGRGKKPRLLLKKGLHEVIRLYFQALWQKDEFQKAFQLIAEHDMFQDEEIKRLIEEAYGLHHIVHNAKPLDVFRYPYPNTRVVLDPLHTISRHDVHFVEQLFEPLLRFDQELQQAVPNLAQAVGSDDGITWRILLRKGVRFHDGSAVTSQDVAAALRRAVNRDRMFIAIERITIQDDGSLTIQLKECNYLFPRILCSPKLSIVSFRWIEDGEFGIPAGAGPFRLACQTDTLIKLEAFEHYFGYRPWLDQVEVIHTPNSLTFGLSTSISSEPDEEAMKMEQVEQGADYLLLNCNETSVFHDAAARHWLYDAISSDAFCLKEEGEIAATSFLVHRSERQRPRANVRPKPDIQWPVIRIRVQQIRPDANHMREALVLERLLHAHGLECSLEIVSPAEIDEEARNKYDCFVGGTAFGKDWMMSAMAMLQAKGNYFMSSMSEEGRRHVQSLLQQIQCEQSESARVRLYEEIESYFTGSATLKFLTHRRHTLYVSKNSPFYNIKMDANGKIDYRAIVKSHHSSRQ</sequence>
<dbReference type="Pfam" id="PF00496">
    <property type="entry name" value="SBP_bac_5"/>
    <property type="match status" value="1"/>
</dbReference>
<evidence type="ECO:0000313" key="4">
    <source>
        <dbReference type="EMBL" id="MCE5172673.1"/>
    </source>
</evidence>
<dbReference type="Pfam" id="PF12793">
    <property type="entry name" value="SgrR_N"/>
    <property type="match status" value="1"/>
</dbReference>
<gene>
    <name evidence="4" type="ORF">LQV63_25725</name>
</gene>
<name>A0ABS8YQD3_9BACL</name>
<dbReference type="Proteomes" id="UP001199916">
    <property type="component" value="Unassembled WGS sequence"/>
</dbReference>
<dbReference type="InterPro" id="IPR039424">
    <property type="entry name" value="SBP_5"/>
</dbReference>
<protein>
    <submittedName>
        <fullName evidence="4">ABC transporter substrate-binding protein</fullName>
    </submittedName>
</protein>
<keyword evidence="5" id="KW-1185">Reference proteome</keyword>
<dbReference type="PANTHER" id="PTHR30290">
    <property type="entry name" value="PERIPLASMIC BINDING COMPONENT OF ABC TRANSPORTER"/>
    <property type="match status" value="1"/>
</dbReference>
<dbReference type="Gene3D" id="3.40.190.10">
    <property type="entry name" value="Periplasmic binding protein-like II"/>
    <property type="match status" value="1"/>
</dbReference>
<proteinExistence type="predicted"/>